<evidence type="ECO:0000313" key="2">
    <source>
        <dbReference type="Proteomes" id="UP001163293"/>
    </source>
</evidence>
<keyword evidence="1" id="KW-0614">Plasmid</keyword>
<dbReference type="Proteomes" id="UP001163293">
    <property type="component" value="Plasmid unnamed4"/>
</dbReference>
<protein>
    <submittedName>
        <fullName evidence="1">Uncharacterized protein</fullName>
    </submittedName>
</protein>
<keyword evidence="2" id="KW-1185">Reference proteome</keyword>
<name>A0AAX3EQ38_PAEUR</name>
<dbReference type="AlphaFoldDB" id="A0AAX3EQ38"/>
<gene>
    <name evidence="1" type="ORF">NL394_23380</name>
</gene>
<accession>A0AAX3EQ38</accession>
<evidence type="ECO:0000313" key="1">
    <source>
        <dbReference type="EMBL" id="UYW00144.1"/>
    </source>
</evidence>
<proteinExistence type="predicted"/>
<reference evidence="1" key="1">
    <citation type="submission" date="2022-07" db="EMBL/GenBank/DDBJ databases">
        <authorList>
            <person name="Wu T."/>
        </authorList>
    </citation>
    <scope>NUCLEOTIDE SEQUENCE</scope>
    <source>
        <strain evidence="1">SD-1</strain>
        <plasmid evidence="1">unnamed4</plasmid>
    </source>
</reference>
<organism evidence="1 2">
    <name type="scientific">Paenarthrobacter ureafaciens</name>
    <dbReference type="NCBI Taxonomy" id="37931"/>
    <lineage>
        <taxon>Bacteria</taxon>
        <taxon>Bacillati</taxon>
        <taxon>Actinomycetota</taxon>
        <taxon>Actinomycetes</taxon>
        <taxon>Micrococcales</taxon>
        <taxon>Micrococcaceae</taxon>
        <taxon>Paenarthrobacter</taxon>
    </lineage>
</organism>
<geneLocation type="plasmid" evidence="1 2">
    <name>unnamed4</name>
</geneLocation>
<dbReference type="RefSeq" id="WP_264398911.1">
    <property type="nucleotide sequence ID" value="NZ_CP101183.1"/>
</dbReference>
<sequence>MPPKIGTGRKNPNLQDMLDTAAAVGAERIMFTGNVPANDRGVRHWLLVQTPGWNAGWVDRGDREVGHWLGTPVTGRFERIAAPQRIEVKTAAEWFGSTPLSPEQARQAWDATAWYIGEAFKDQKLGKTPASTGTNLWAASLPYSLDPEQVTDDIATELHRTSGQHHLEHLVAGESFSTHEDCIPLVNPAETPRLESFAYVDGRFMYASLCRELGVGPGIRLNRADTYNMLDQDPYARARVLVRFKVPDTWNHVGIFGVQHRKAEDGWYYPNRPGAIGETWADTSELHVAKKAGWLLDPIESVVFTKTTVNKDGATVAARPLDTFANRIIKIRERVNDDPEMPLAIKAGVGAALRAIMIQTIGAFSSRGRSSTVVAWSPQDVPAQYQPTMRREGKAFIYKVPTIESSQIRPYYRPELAAQVWARGRARVLLGPSALGADTAGALTVPPQTLLGINGDAIYTSFVPQWSKPTEHGGGDDGKMGRLRLQGVLENVKTPTTKEDRDRMRVRAVKNGTDSAFFDTEFIAPED</sequence>
<dbReference type="EMBL" id="CP101189">
    <property type="protein sequence ID" value="UYW00144.1"/>
    <property type="molecule type" value="Genomic_DNA"/>
</dbReference>